<proteinExistence type="predicted"/>
<keyword evidence="2" id="KW-1185">Reference proteome</keyword>
<dbReference type="RefSeq" id="WP_345057794.1">
    <property type="nucleotide sequence ID" value="NZ_BAABDK010000029.1"/>
</dbReference>
<organism evidence="1 2">
    <name type="scientific">Hymenobacter glaciei</name>
    <dbReference type="NCBI Taxonomy" id="877209"/>
    <lineage>
        <taxon>Bacteria</taxon>
        <taxon>Pseudomonadati</taxon>
        <taxon>Bacteroidota</taxon>
        <taxon>Cytophagia</taxon>
        <taxon>Cytophagales</taxon>
        <taxon>Hymenobacteraceae</taxon>
        <taxon>Hymenobacter</taxon>
    </lineage>
</organism>
<accession>A0ABP7UNF5</accession>
<evidence type="ECO:0000313" key="1">
    <source>
        <dbReference type="EMBL" id="GAA4048344.1"/>
    </source>
</evidence>
<protein>
    <submittedName>
        <fullName evidence="1">Uncharacterized protein</fullName>
    </submittedName>
</protein>
<reference evidence="2" key="1">
    <citation type="journal article" date="2019" name="Int. J. Syst. Evol. Microbiol.">
        <title>The Global Catalogue of Microorganisms (GCM) 10K type strain sequencing project: providing services to taxonomists for standard genome sequencing and annotation.</title>
        <authorList>
            <consortium name="The Broad Institute Genomics Platform"/>
            <consortium name="The Broad Institute Genome Sequencing Center for Infectious Disease"/>
            <person name="Wu L."/>
            <person name="Ma J."/>
        </authorList>
    </citation>
    <scope>NUCLEOTIDE SEQUENCE [LARGE SCALE GENOMIC DNA]</scope>
    <source>
        <strain evidence="2">JCM 17225</strain>
    </source>
</reference>
<comment type="caution">
    <text evidence="1">The sequence shown here is derived from an EMBL/GenBank/DDBJ whole genome shotgun (WGS) entry which is preliminary data.</text>
</comment>
<sequence>MSYTDAQIVAALLTKAECDRFTVFLTNSKSTAEYQRLGLTNSVANFDSAEGRATEITRLTTQNAARTLEVAAITEPEAKAKAKAELLADETRLNNLVLKTYKQGGDDKAERMFDANTADSRLTRADVLLPLVATRKAELPA</sequence>
<dbReference type="EMBL" id="BAABDK010000029">
    <property type="protein sequence ID" value="GAA4048344.1"/>
    <property type="molecule type" value="Genomic_DNA"/>
</dbReference>
<dbReference type="Proteomes" id="UP001501469">
    <property type="component" value="Unassembled WGS sequence"/>
</dbReference>
<gene>
    <name evidence="1" type="ORF">GCM10022409_38460</name>
</gene>
<evidence type="ECO:0000313" key="2">
    <source>
        <dbReference type="Proteomes" id="UP001501469"/>
    </source>
</evidence>
<name>A0ABP7UNF5_9BACT</name>